<dbReference type="GO" id="GO:0071555">
    <property type="term" value="P:cell wall organization"/>
    <property type="evidence" value="ECO:0007669"/>
    <property type="project" value="UniProtKB-KW"/>
</dbReference>
<evidence type="ECO:0000313" key="12">
    <source>
        <dbReference type="Proteomes" id="UP000177870"/>
    </source>
</evidence>
<comment type="cofactor">
    <cofactor evidence="9">
        <name>Zn(2+)</name>
        <dbReference type="ChEBI" id="CHEBI:29105"/>
    </cofactor>
    <text evidence="9">Binds 1 zinc ion per subunit.</text>
</comment>
<proteinExistence type="inferred from homology"/>
<dbReference type="InterPro" id="IPR009045">
    <property type="entry name" value="Zn_M74/Hedgehog-like"/>
</dbReference>
<dbReference type="KEGG" id="mpro:BJP34_34800"/>
<keyword evidence="5 9" id="KW-0862">Zinc</keyword>
<evidence type="ECO:0000256" key="9">
    <source>
        <dbReference type="HAMAP-Rule" id="MF_01924"/>
    </source>
</evidence>
<feature type="active site" description="Proton donor/acceptor" evidence="9">
    <location>
        <position position="200"/>
    </location>
</feature>
<dbReference type="GO" id="GO:0160237">
    <property type="term" value="F:D-Ala-D-Ala dipeptidase activity"/>
    <property type="evidence" value="ECO:0007669"/>
    <property type="project" value="UniProtKB-EC"/>
</dbReference>
<dbReference type="STRING" id="1458985.BJP34_34800"/>
<keyword evidence="7 9" id="KW-0482">Metalloprotease</keyword>
<dbReference type="GO" id="GO:0008270">
    <property type="term" value="F:zinc ion binding"/>
    <property type="evidence" value="ECO:0007669"/>
    <property type="project" value="UniProtKB-UniRule"/>
</dbReference>
<evidence type="ECO:0000313" key="11">
    <source>
        <dbReference type="EMBL" id="AOX03914.1"/>
    </source>
</evidence>
<keyword evidence="2 9" id="KW-0645">Protease</keyword>
<evidence type="ECO:0000256" key="10">
    <source>
        <dbReference type="PIRNR" id="PIRNR026671"/>
    </source>
</evidence>
<dbReference type="PANTHER" id="PTHR43126">
    <property type="entry name" value="D-ALANYL-D-ALANINE DIPEPTIDASE"/>
    <property type="match status" value="1"/>
</dbReference>
<evidence type="ECO:0000256" key="8">
    <source>
        <dbReference type="ARBA" id="ARBA00023316"/>
    </source>
</evidence>
<dbReference type="GO" id="GO:0008237">
    <property type="term" value="F:metallopeptidase activity"/>
    <property type="evidence" value="ECO:0007669"/>
    <property type="project" value="UniProtKB-KW"/>
</dbReference>
<reference evidence="12" key="1">
    <citation type="submission" date="2016-10" db="EMBL/GenBank/DDBJ databases">
        <title>Comparative genomics uncovers the prolific and rare metabolic potential of the cyanobacterial genus Moorea.</title>
        <authorList>
            <person name="Leao T."/>
            <person name="Castelao G."/>
            <person name="Korobeynikov A."/>
            <person name="Monroe E.A."/>
            <person name="Podell S."/>
            <person name="Glukhov E."/>
            <person name="Allen E."/>
            <person name="Gerwick W.H."/>
            <person name="Gerwick L."/>
        </authorList>
    </citation>
    <scope>NUCLEOTIDE SEQUENCE [LARGE SCALE GENOMIC DNA]</scope>
    <source>
        <strain evidence="12">PAL-8-15-08-1</strain>
    </source>
</reference>
<protein>
    <recommendedName>
        <fullName evidence="9 10">D-alanyl-D-alanine dipeptidase</fullName>
        <shortName evidence="9 10">D-Ala-D-Ala dipeptidase</shortName>
        <ecNumber evidence="9 10">3.4.13.22</ecNumber>
    </recommendedName>
</protein>
<gene>
    <name evidence="11" type="ORF">BJP34_34800</name>
</gene>
<dbReference type="Proteomes" id="UP000177870">
    <property type="component" value="Chromosome"/>
</dbReference>
<keyword evidence="6 9" id="KW-0224">Dipeptidase</keyword>
<dbReference type="RefSeq" id="WP_070396280.1">
    <property type="nucleotide sequence ID" value="NZ_CP017599.1"/>
</dbReference>
<dbReference type="SUPFAM" id="SSF55166">
    <property type="entry name" value="Hedgehog/DD-peptidase"/>
    <property type="match status" value="1"/>
</dbReference>
<dbReference type="GO" id="GO:0006508">
    <property type="term" value="P:proteolysis"/>
    <property type="evidence" value="ECO:0007669"/>
    <property type="project" value="UniProtKB-KW"/>
</dbReference>
<sequence length="236" mass="27159">MKPYQQIPIVECGEPLIPIPLEKFAARTPHPYQKLGAPYGKASPYYLRESVIEALFVAQSQLQQQHPGWRIQIFDGYRPLEVQQFMVDHTFAQVAQAQQLNPSTLLEQQQQAIWEQVYQFWAVPSSNPMTPPPHSTGAALDITLLDATGETIDMGSEIDEVSPRSHPNYYANQQDLPYHYNRQLLKNLMYSAGFRCHPREWWHFCLGDQMWAWLRNQEDASNTFMARYGAVECVSG</sequence>
<evidence type="ECO:0000256" key="7">
    <source>
        <dbReference type="ARBA" id="ARBA00023049"/>
    </source>
</evidence>
<keyword evidence="4 9" id="KW-0378">Hydrolase</keyword>
<dbReference type="PANTHER" id="PTHR43126:SF2">
    <property type="entry name" value="D-ALANYL-D-ALANINE DIPEPTIDASE"/>
    <property type="match status" value="1"/>
</dbReference>
<dbReference type="Gene3D" id="3.30.1380.10">
    <property type="match status" value="1"/>
</dbReference>
<comment type="catalytic activity">
    <reaction evidence="1 9 10">
        <text>D-alanyl-D-alanine + H2O = 2 D-alanine</text>
        <dbReference type="Rhea" id="RHEA:20661"/>
        <dbReference type="ChEBI" id="CHEBI:15377"/>
        <dbReference type="ChEBI" id="CHEBI:57416"/>
        <dbReference type="ChEBI" id="CHEBI:57822"/>
        <dbReference type="EC" id="3.4.13.22"/>
    </reaction>
</comment>
<accession>A0A1D8U2A0</accession>
<feature type="site" description="Transition state stabilizer" evidence="9">
    <location>
        <position position="78"/>
    </location>
</feature>
<evidence type="ECO:0000256" key="6">
    <source>
        <dbReference type="ARBA" id="ARBA00022997"/>
    </source>
</evidence>
<dbReference type="OrthoDB" id="9801430at2"/>
<comment type="function">
    <text evidence="9 10">Catalyzes hydrolysis of the D-alanyl-D-alanine dipeptide.</text>
</comment>
<keyword evidence="3 9" id="KW-0479">Metal-binding</keyword>
<dbReference type="PIRSF" id="PIRSF026671">
    <property type="entry name" value="AA_dipeptidase"/>
    <property type="match status" value="1"/>
</dbReference>
<dbReference type="EMBL" id="CP017599">
    <property type="protein sequence ID" value="AOX03914.1"/>
    <property type="molecule type" value="Genomic_DNA"/>
</dbReference>
<dbReference type="HAMAP" id="MF_01924">
    <property type="entry name" value="A_A_dipeptidase"/>
    <property type="match status" value="1"/>
</dbReference>
<dbReference type="InterPro" id="IPR000755">
    <property type="entry name" value="A_A_dipeptidase"/>
</dbReference>
<evidence type="ECO:0000256" key="5">
    <source>
        <dbReference type="ARBA" id="ARBA00022833"/>
    </source>
</evidence>
<keyword evidence="8 10" id="KW-0961">Cell wall biogenesis/degradation</keyword>
<feature type="binding site" evidence="9">
    <location>
        <position position="134"/>
    </location>
    <ligand>
        <name>Zn(2+)</name>
        <dbReference type="ChEBI" id="CHEBI:29105"/>
        <note>catalytic</note>
    </ligand>
</feature>
<evidence type="ECO:0000256" key="3">
    <source>
        <dbReference type="ARBA" id="ARBA00022723"/>
    </source>
</evidence>
<comment type="similarity">
    <text evidence="9 10">Belongs to the peptidase M15D family.</text>
</comment>
<feature type="binding site" evidence="9">
    <location>
        <position position="141"/>
    </location>
    <ligand>
        <name>Zn(2+)</name>
        <dbReference type="ChEBI" id="CHEBI:29105"/>
        <note>catalytic</note>
    </ligand>
</feature>
<feature type="binding site" evidence="9">
    <location>
        <position position="203"/>
    </location>
    <ligand>
        <name>Zn(2+)</name>
        <dbReference type="ChEBI" id="CHEBI:29105"/>
        <note>catalytic</note>
    </ligand>
</feature>
<dbReference type="AlphaFoldDB" id="A0A1D8U2A0"/>
<evidence type="ECO:0000256" key="2">
    <source>
        <dbReference type="ARBA" id="ARBA00022670"/>
    </source>
</evidence>
<organism evidence="11 12">
    <name type="scientific">Moorena producens PAL-8-15-08-1</name>
    <dbReference type="NCBI Taxonomy" id="1458985"/>
    <lineage>
        <taxon>Bacteria</taxon>
        <taxon>Bacillati</taxon>
        <taxon>Cyanobacteriota</taxon>
        <taxon>Cyanophyceae</taxon>
        <taxon>Coleofasciculales</taxon>
        <taxon>Coleofasciculaceae</taxon>
        <taxon>Moorena</taxon>
    </lineage>
</organism>
<dbReference type="EC" id="3.4.13.22" evidence="9 10"/>
<evidence type="ECO:0000256" key="1">
    <source>
        <dbReference type="ARBA" id="ARBA00001362"/>
    </source>
</evidence>
<dbReference type="Pfam" id="PF01427">
    <property type="entry name" value="Peptidase_M15"/>
    <property type="match status" value="1"/>
</dbReference>
<name>A0A1D8U2A0_9CYAN</name>
<evidence type="ECO:0000256" key="4">
    <source>
        <dbReference type="ARBA" id="ARBA00022801"/>
    </source>
</evidence>